<dbReference type="EMBL" id="LODT01000041">
    <property type="protein sequence ID" value="KYQ89461.1"/>
    <property type="molecule type" value="Genomic_DNA"/>
</dbReference>
<proteinExistence type="predicted"/>
<dbReference type="PANTHER" id="PTHR35035">
    <property type="entry name" value="DISCOIDIN-INDUCING COMPLEX SUBUNIT B"/>
    <property type="match status" value="1"/>
</dbReference>
<dbReference type="OMA" id="TIRINQE"/>
<dbReference type="PANTHER" id="PTHR35035:SF3">
    <property type="entry name" value="DISCOIDIN-INDUCING COMPLEX SUBUNIT B"/>
    <property type="match status" value="1"/>
</dbReference>
<keyword evidence="1" id="KW-0812">Transmembrane</keyword>
<dbReference type="AlphaFoldDB" id="A0A151Z671"/>
<feature type="transmembrane region" description="Helical" evidence="1">
    <location>
        <begin position="457"/>
        <end position="480"/>
    </location>
</feature>
<dbReference type="OrthoDB" id="10659061at2759"/>
<dbReference type="Proteomes" id="UP000076078">
    <property type="component" value="Unassembled WGS sequence"/>
</dbReference>
<evidence type="ECO:0000313" key="2">
    <source>
        <dbReference type="EMBL" id="KYQ89461.1"/>
    </source>
</evidence>
<comment type="caution">
    <text evidence="2">The sequence shown here is derived from an EMBL/GenBank/DDBJ whole genome shotgun (WGS) entry which is preliminary data.</text>
</comment>
<reference evidence="2 3" key="1">
    <citation type="submission" date="2015-12" db="EMBL/GenBank/DDBJ databases">
        <title>Dictyostelia acquired genes for synthesis and detection of signals that induce cell-type specialization by lateral gene transfer from prokaryotes.</title>
        <authorList>
            <person name="Gloeckner G."/>
            <person name="Schaap P."/>
        </authorList>
    </citation>
    <scope>NUCLEOTIDE SEQUENCE [LARGE SCALE GENOMIC DNA]</scope>
    <source>
        <strain evidence="2 3">TK</strain>
    </source>
</reference>
<name>A0A151Z671_TIELA</name>
<keyword evidence="1" id="KW-1133">Transmembrane helix</keyword>
<evidence type="ECO:0000256" key="1">
    <source>
        <dbReference type="SAM" id="Phobius"/>
    </source>
</evidence>
<evidence type="ECO:0000313" key="3">
    <source>
        <dbReference type="Proteomes" id="UP000076078"/>
    </source>
</evidence>
<protein>
    <recommendedName>
        <fullName evidence="4">Transmembrane protein</fullName>
    </recommendedName>
</protein>
<sequence length="501" mass="53844">MSNILNTSFFIVLLLLFSIFNFIYAIDFTFDVPGSFTFSPGAIAIDNVFVGSPTVTNVNVQISVGLSIKSNFTIYSNNSVDTTLLSNDTRIDTGGGWYIGGALNTQDNFLTDSVFHLSDTGSYSGVNLVRGGCEGLQNQGSFQIEKSTFAIYGSTVNSKTMNLISSELLLAGGGNSVLDSGSTLVLTKSTLKNNGPLYTVDSQITLDSESSFINNENGDVILQNDIQLVGGDDDNQAQILNLGLFSVEGRSPVNITVPVINQNQFHIKQDVFISKIDSSFNMWITDNKTLSTTEAVSISRGTFNGNGTVSNSLDNSATVGSHNTTSNLHITGNYTELSNATNILFTIANVSTYSVLEIDQNATFSGGNITIRINQEIQEKQNVTILTHANKQGKAPTIKIFTYNPTTGEESTPSKNCHQTEHSNSKFEVLLNFNDECTSSTSSDSGKESKGLTKAQIAGIVIGSVGAAIVITIVVSYTLYNKYKYTQGGISFTKKMMSLGK</sequence>
<dbReference type="InterPro" id="IPR053370">
    <property type="entry name" value="QS_Complex_Regulator"/>
</dbReference>
<keyword evidence="1" id="KW-0472">Membrane</keyword>
<gene>
    <name evidence="2" type="ORF">DLAC_10132</name>
</gene>
<organism evidence="2 3">
    <name type="scientific">Tieghemostelium lacteum</name>
    <name type="common">Slime mold</name>
    <name type="synonym">Dictyostelium lacteum</name>
    <dbReference type="NCBI Taxonomy" id="361077"/>
    <lineage>
        <taxon>Eukaryota</taxon>
        <taxon>Amoebozoa</taxon>
        <taxon>Evosea</taxon>
        <taxon>Eumycetozoa</taxon>
        <taxon>Dictyostelia</taxon>
        <taxon>Dictyosteliales</taxon>
        <taxon>Raperosteliaceae</taxon>
        <taxon>Tieghemostelium</taxon>
    </lineage>
</organism>
<dbReference type="InParanoid" id="A0A151Z671"/>
<evidence type="ECO:0008006" key="4">
    <source>
        <dbReference type="Google" id="ProtNLM"/>
    </source>
</evidence>
<keyword evidence="3" id="KW-1185">Reference proteome</keyword>
<accession>A0A151Z671</accession>